<reference evidence="4 5" key="1">
    <citation type="journal article" date="2015" name="Proc. Natl. Acad. Sci. U.S.A.">
        <title>The resurrection genome of Boea hygrometrica: A blueprint for survival of dehydration.</title>
        <authorList>
            <person name="Xiao L."/>
            <person name="Yang G."/>
            <person name="Zhang L."/>
            <person name="Yang X."/>
            <person name="Zhao S."/>
            <person name="Ji Z."/>
            <person name="Zhou Q."/>
            <person name="Hu M."/>
            <person name="Wang Y."/>
            <person name="Chen M."/>
            <person name="Xu Y."/>
            <person name="Jin H."/>
            <person name="Xiao X."/>
            <person name="Hu G."/>
            <person name="Bao F."/>
            <person name="Hu Y."/>
            <person name="Wan P."/>
            <person name="Li L."/>
            <person name="Deng X."/>
            <person name="Kuang T."/>
            <person name="Xiang C."/>
            <person name="Zhu J.K."/>
            <person name="Oliver M.J."/>
            <person name="He Y."/>
        </authorList>
    </citation>
    <scope>NUCLEOTIDE SEQUENCE [LARGE SCALE GENOMIC DNA]</scope>
    <source>
        <strain evidence="5">cv. XS01</strain>
    </source>
</reference>
<name>A0A2Z7C6E1_9LAMI</name>
<gene>
    <name evidence="4" type="ORF">F511_38681</name>
</gene>
<feature type="domain" description="MSP" evidence="3">
    <location>
        <begin position="5"/>
        <end position="125"/>
    </location>
</feature>
<dbReference type="GO" id="GO:0061817">
    <property type="term" value="P:endoplasmic reticulum-plasma membrane tethering"/>
    <property type="evidence" value="ECO:0007669"/>
    <property type="project" value="TreeGrafter"/>
</dbReference>
<protein>
    <submittedName>
        <fullName evidence="4">Vesicle-associated protein 2-2-like</fullName>
    </submittedName>
</protein>
<dbReference type="InterPro" id="IPR008962">
    <property type="entry name" value="PapD-like_sf"/>
</dbReference>
<sequence>MKTQIVEILPREIKFIFEVKKQSSCTIHLTNVTEQYVAFKVKTTSPKKYCVRPNVGIIKPKSTCDFVVTMQAQKSAPLELQCKDKFLIQSTVVPFGTTEEAITSDMFAKDTENYIEETKIRVVLTSAPNSPGELPVHEILKQEESHETFLPEEPNSHVLLPVNGISKQEPYIAQTVQEAKLQPGVENLPPPTMLVNYKANAMKTVNNLEESKSLKVKDGMKSVPAKSEEFYPDKNDESKQAKNVEAMELKLTDINELQLKISSLDSKLIEAECTIMKLKEEKLNATRETEFLQHELVGDVTEKEWKKKSSSWFPTTLCMHGISD</sequence>
<dbReference type="InterPro" id="IPR016763">
    <property type="entry name" value="VAP"/>
</dbReference>
<dbReference type="Proteomes" id="UP000250235">
    <property type="component" value="Unassembled WGS sequence"/>
</dbReference>
<dbReference type="InterPro" id="IPR013783">
    <property type="entry name" value="Ig-like_fold"/>
</dbReference>
<proteinExistence type="inferred from homology"/>
<organism evidence="4 5">
    <name type="scientific">Dorcoceras hygrometricum</name>
    <dbReference type="NCBI Taxonomy" id="472368"/>
    <lineage>
        <taxon>Eukaryota</taxon>
        <taxon>Viridiplantae</taxon>
        <taxon>Streptophyta</taxon>
        <taxon>Embryophyta</taxon>
        <taxon>Tracheophyta</taxon>
        <taxon>Spermatophyta</taxon>
        <taxon>Magnoliopsida</taxon>
        <taxon>eudicotyledons</taxon>
        <taxon>Gunneridae</taxon>
        <taxon>Pentapetalae</taxon>
        <taxon>asterids</taxon>
        <taxon>lamiids</taxon>
        <taxon>Lamiales</taxon>
        <taxon>Gesneriaceae</taxon>
        <taxon>Didymocarpoideae</taxon>
        <taxon>Trichosporeae</taxon>
        <taxon>Loxocarpinae</taxon>
        <taxon>Dorcoceras</taxon>
    </lineage>
</organism>
<evidence type="ECO:0000313" key="5">
    <source>
        <dbReference type="Proteomes" id="UP000250235"/>
    </source>
</evidence>
<dbReference type="OrthoDB" id="264603at2759"/>
<evidence type="ECO:0000259" key="3">
    <source>
        <dbReference type="PROSITE" id="PS50202"/>
    </source>
</evidence>
<dbReference type="SUPFAM" id="SSF49354">
    <property type="entry name" value="PapD-like"/>
    <property type="match status" value="1"/>
</dbReference>
<dbReference type="PANTHER" id="PTHR10809">
    <property type="entry name" value="VESICLE-ASSOCIATED MEMBRANE PROTEIN-ASSOCIATED PROTEIN"/>
    <property type="match status" value="1"/>
</dbReference>
<dbReference type="GO" id="GO:0005886">
    <property type="term" value="C:plasma membrane"/>
    <property type="evidence" value="ECO:0007669"/>
    <property type="project" value="TreeGrafter"/>
</dbReference>
<dbReference type="GO" id="GO:0090158">
    <property type="term" value="P:endoplasmic reticulum membrane organization"/>
    <property type="evidence" value="ECO:0007669"/>
    <property type="project" value="TreeGrafter"/>
</dbReference>
<feature type="coiled-coil region" evidence="2">
    <location>
        <begin position="254"/>
        <end position="295"/>
    </location>
</feature>
<evidence type="ECO:0000256" key="2">
    <source>
        <dbReference type="SAM" id="Coils"/>
    </source>
</evidence>
<dbReference type="PANTHER" id="PTHR10809:SF148">
    <property type="entry name" value="OS01G0936800 PROTEIN"/>
    <property type="match status" value="1"/>
</dbReference>
<keyword evidence="2" id="KW-0175">Coiled coil</keyword>
<keyword evidence="5" id="KW-1185">Reference proteome</keyword>
<dbReference type="EMBL" id="KQ999027">
    <property type="protein sequence ID" value="KZV42484.1"/>
    <property type="molecule type" value="Genomic_DNA"/>
</dbReference>
<dbReference type="Gene3D" id="2.60.40.10">
    <property type="entry name" value="Immunoglobulins"/>
    <property type="match status" value="1"/>
</dbReference>
<dbReference type="AlphaFoldDB" id="A0A2Z7C6E1"/>
<dbReference type="PROSITE" id="PS50202">
    <property type="entry name" value="MSP"/>
    <property type="match status" value="1"/>
</dbReference>
<dbReference type="InterPro" id="IPR000535">
    <property type="entry name" value="MSP_dom"/>
</dbReference>
<evidence type="ECO:0000313" key="4">
    <source>
        <dbReference type="EMBL" id="KZV42484.1"/>
    </source>
</evidence>
<evidence type="ECO:0000256" key="1">
    <source>
        <dbReference type="ARBA" id="ARBA00008932"/>
    </source>
</evidence>
<dbReference type="Pfam" id="PF00635">
    <property type="entry name" value="Motile_Sperm"/>
    <property type="match status" value="1"/>
</dbReference>
<dbReference type="FunFam" id="2.60.40.10:FF:000813">
    <property type="entry name" value="Vesicle-associated protein 1-1"/>
    <property type="match status" value="1"/>
</dbReference>
<comment type="similarity">
    <text evidence="1">Belongs to the VAMP-associated protein (VAP) (TC 9.B.17) family.</text>
</comment>
<dbReference type="GO" id="GO:0005789">
    <property type="term" value="C:endoplasmic reticulum membrane"/>
    <property type="evidence" value="ECO:0007669"/>
    <property type="project" value="InterPro"/>
</dbReference>
<accession>A0A2Z7C6E1</accession>